<proteinExistence type="predicted"/>
<dbReference type="WBParaSite" id="ES5_v2.g26996.t1">
    <property type="protein sequence ID" value="ES5_v2.g26996.t1"/>
    <property type="gene ID" value="ES5_v2.g26996"/>
</dbReference>
<evidence type="ECO:0000313" key="2">
    <source>
        <dbReference type="WBParaSite" id="ES5_v2.g26996.t1"/>
    </source>
</evidence>
<dbReference type="Proteomes" id="UP000887579">
    <property type="component" value="Unplaced"/>
</dbReference>
<name>A0AC34GBH7_9BILA</name>
<organism evidence="1 2">
    <name type="scientific">Panagrolaimus sp. ES5</name>
    <dbReference type="NCBI Taxonomy" id="591445"/>
    <lineage>
        <taxon>Eukaryota</taxon>
        <taxon>Metazoa</taxon>
        <taxon>Ecdysozoa</taxon>
        <taxon>Nematoda</taxon>
        <taxon>Chromadorea</taxon>
        <taxon>Rhabditida</taxon>
        <taxon>Tylenchina</taxon>
        <taxon>Panagrolaimomorpha</taxon>
        <taxon>Panagrolaimoidea</taxon>
        <taxon>Panagrolaimidae</taxon>
        <taxon>Panagrolaimus</taxon>
    </lineage>
</organism>
<protein>
    <submittedName>
        <fullName evidence="2">Uncharacterized protein</fullName>
    </submittedName>
</protein>
<accession>A0AC34GBH7</accession>
<evidence type="ECO:0000313" key="1">
    <source>
        <dbReference type="Proteomes" id="UP000887579"/>
    </source>
</evidence>
<reference evidence="2" key="1">
    <citation type="submission" date="2022-11" db="UniProtKB">
        <authorList>
            <consortium name="WormBaseParasite"/>
        </authorList>
    </citation>
    <scope>IDENTIFICATION</scope>
</reference>
<sequence length="190" mass="21442">MNDFDGANVQFSSDGNTQQAGFDMHYNIIDCKCANTTFVVPCTGGTLFPTPADHLYCSNLKCNYTLVKDSSCPYDHFTVKLNLKMRDSSDYINVYLNGQLNEKLTSINSNRKVYSFNSNPLFEFSSGGNGNGLTDFENSWSMDVNYGDPPNKLLTRNLTTSNPTYAVWKHAGSVFVFTKVQWKFIKLWLI</sequence>